<keyword evidence="4" id="KW-1185">Reference proteome</keyword>
<evidence type="ECO:0008006" key="5">
    <source>
        <dbReference type="Google" id="ProtNLM"/>
    </source>
</evidence>
<dbReference type="AlphaFoldDB" id="A0A238K1L9"/>
<dbReference type="EMBL" id="FXYF01000002">
    <property type="protein sequence ID" value="SMX36663.1"/>
    <property type="molecule type" value="Genomic_DNA"/>
</dbReference>
<gene>
    <name evidence="3" type="ORF">MAA8898_00955</name>
</gene>
<accession>A0A238K1L9</accession>
<dbReference type="OrthoDB" id="7740267at2"/>
<feature type="region of interest" description="Disordered" evidence="1">
    <location>
        <begin position="179"/>
        <end position="198"/>
    </location>
</feature>
<organism evidence="3 4">
    <name type="scientific">Maliponia aquimaris</name>
    <dbReference type="NCBI Taxonomy" id="1673631"/>
    <lineage>
        <taxon>Bacteria</taxon>
        <taxon>Pseudomonadati</taxon>
        <taxon>Pseudomonadota</taxon>
        <taxon>Alphaproteobacteria</taxon>
        <taxon>Rhodobacterales</taxon>
        <taxon>Paracoccaceae</taxon>
        <taxon>Maliponia</taxon>
    </lineage>
</organism>
<keyword evidence="2" id="KW-0732">Signal</keyword>
<dbReference type="Proteomes" id="UP000207598">
    <property type="component" value="Unassembled WGS sequence"/>
</dbReference>
<feature type="chain" id="PRO_5012873093" description="Lysozyme inhibitor LprI N-terminal domain-containing protein" evidence="2">
    <location>
        <begin position="18"/>
        <end position="198"/>
    </location>
</feature>
<evidence type="ECO:0000313" key="3">
    <source>
        <dbReference type="EMBL" id="SMX36663.1"/>
    </source>
</evidence>
<reference evidence="3 4" key="1">
    <citation type="submission" date="2017-05" db="EMBL/GenBank/DDBJ databases">
        <authorList>
            <person name="Song R."/>
            <person name="Chenine A.L."/>
            <person name="Ruprecht R.M."/>
        </authorList>
    </citation>
    <scope>NUCLEOTIDE SEQUENCE [LARGE SCALE GENOMIC DNA]</scope>
    <source>
        <strain evidence="3 4">CECT 8898</strain>
    </source>
</reference>
<sequence length="198" mass="21199">MRPIALLAALAALPVLAQTEPEPEPLPDFASCMAVVVARYEQDLENLRERPETEQDFDIGDMRETEFCGTIGIVRCDRSEAPLDCQRALTAEQEALKAAILAALPAPETVTDGGFAGQVFRRAYVLSQGISAGPDCDGQSEALQAWCETREAGGAVETAILAWQAARYLDLAEPATVAGWAVPPPPTRPKARPDGLKP</sequence>
<protein>
    <recommendedName>
        <fullName evidence="5">Lysozyme inhibitor LprI N-terminal domain-containing protein</fullName>
    </recommendedName>
</protein>
<evidence type="ECO:0000256" key="2">
    <source>
        <dbReference type="SAM" id="SignalP"/>
    </source>
</evidence>
<feature type="signal peptide" evidence="2">
    <location>
        <begin position="1"/>
        <end position="17"/>
    </location>
</feature>
<evidence type="ECO:0000313" key="4">
    <source>
        <dbReference type="Proteomes" id="UP000207598"/>
    </source>
</evidence>
<evidence type="ECO:0000256" key="1">
    <source>
        <dbReference type="SAM" id="MobiDB-lite"/>
    </source>
</evidence>
<dbReference type="RefSeq" id="WP_094019812.1">
    <property type="nucleotide sequence ID" value="NZ_FXYF01000002.1"/>
</dbReference>
<proteinExistence type="predicted"/>
<name>A0A238K1L9_9RHOB</name>